<evidence type="ECO:0000256" key="1">
    <source>
        <dbReference type="ARBA" id="ARBA00012814"/>
    </source>
</evidence>
<accession>A0A2J0LGX8</accession>
<keyword evidence="4" id="KW-0067">ATP-binding</keyword>
<keyword evidence="3" id="KW-0547">Nucleotide-binding</keyword>
<organism evidence="9 10">
    <name type="scientific">Candidatus Taenaricola geysiri</name>
    <dbReference type="NCBI Taxonomy" id="1974752"/>
    <lineage>
        <taxon>Bacteria</taxon>
        <taxon>Pseudomonadati</taxon>
        <taxon>Candidatus Omnitrophota</taxon>
        <taxon>Candidatus Taenaricola</taxon>
    </lineage>
</organism>
<dbReference type="GO" id="GO:0006432">
    <property type="term" value="P:phenylalanyl-tRNA aminoacylation"/>
    <property type="evidence" value="ECO:0007669"/>
    <property type="project" value="InterPro"/>
</dbReference>
<dbReference type="GO" id="GO:0004826">
    <property type="term" value="F:phenylalanine-tRNA ligase activity"/>
    <property type="evidence" value="ECO:0007669"/>
    <property type="project" value="UniProtKB-EC"/>
</dbReference>
<dbReference type="InterPro" id="IPR006195">
    <property type="entry name" value="aa-tRNA-synth_II"/>
</dbReference>
<sequence>MTSKIEELRQRFNSEISSADSHQAIENLRIEYLGRKGALRDLLSQMASLPVEEKPKAGILINEFKNELTAALDKKASEFKTASVSKNPSEYFDITMPGVSQEAGRKHPLTQVTEEICDIFTRMGFETVQGPQIETEYYNFEALNIPINHPSRDAFDTFYLDLKPQKKNNKDYQWLLRSQTSTVQIRVMEKRKPPLKIIAPGRVFRPDATDASHSFMFHQIEGLLVDKKVTFAQLKNCL</sequence>
<comment type="catalytic activity">
    <reaction evidence="7">
        <text>tRNA(Phe) + L-phenylalanine + ATP = L-phenylalanyl-tRNA(Phe) + AMP + diphosphate + H(+)</text>
        <dbReference type="Rhea" id="RHEA:19413"/>
        <dbReference type="Rhea" id="RHEA-COMP:9668"/>
        <dbReference type="Rhea" id="RHEA-COMP:9699"/>
        <dbReference type="ChEBI" id="CHEBI:15378"/>
        <dbReference type="ChEBI" id="CHEBI:30616"/>
        <dbReference type="ChEBI" id="CHEBI:33019"/>
        <dbReference type="ChEBI" id="CHEBI:58095"/>
        <dbReference type="ChEBI" id="CHEBI:78442"/>
        <dbReference type="ChEBI" id="CHEBI:78531"/>
        <dbReference type="ChEBI" id="CHEBI:456215"/>
        <dbReference type="EC" id="6.1.1.20"/>
    </reaction>
</comment>
<dbReference type="InterPro" id="IPR010978">
    <property type="entry name" value="tRNA-bd_arm"/>
</dbReference>
<dbReference type="PANTHER" id="PTHR11538:SF41">
    <property type="entry name" value="PHENYLALANINE--TRNA LIGASE, MITOCHONDRIAL"/>
    <property type="match status" value="1"/>
</dbReference>
<proteinExistence type="predicted"/>
<evidence type="ECO:0000313" key="9">
    <source>
        <dbReference type="EMBL" id="PIW66114.1"/>
    </source>
</evidence>
<reference evidence="9 10" key="1">
    <citation type="submission" date="2017-09" db="EMBL/GenBank/DDBJ databases">
        <title>Depth-based differentiation of microbial function through sediment-hosted aquifers and enrichment of novel symbionts in the deep terrestrial subsurface.</title>
        <authorList>
            <person name="Probst A.J."/>
            <person name="Ladd B."/>
            <person name="Jarett J.K."/>
            <person name="Geller-Mcgrath D.E."/>
            <person name="Sieber C.M."/>
            <person name="Emerson J.B."/>
            <person name="Anantharaman K."/>
            <person name="Thomas B.C."/>
            <person name="Malmstrom R."/>
            <person name="Stieglmeier M."/>
            <person name="Klingl A."/>
            <person name="Woyke T."/>
            <person name="Ryan C.M."/>
            <person name="Banfield J.F."/>
        </authorList>
    </citation>
    <scope>NUCLEOTIDE SEQUENCE [LARGE SCALE GENOMIC DNA]</scope>
    <source>
        <strain evidence="9">CG12_big_fil_rev_8_21_14_0_65_43_15</strain>
    </source>
</reference>
<dbReference type="SUPFAM" id="SSF46589">
    <property type="entry name" value="tRNA-binding arm"/>
    <property type="match status" value="1"/>
</dbReference>
<evidence type="ECO:0000259" key="8">
    <source>
        <dbReference type="PROSITE" id="PS50862"/>
    </source>
</evidence>
<name>A0A2J0LGX8_9BACT</name>
<dbReference type="Proteomes" id="UP000231267">
    <property type="component" value="Unassembled WGS sequence"/>
</dbReference>
<evidence type="ECO:0000256" key="2">
    <source>
        <dbReference type="ARBA" id="ARBA00022598"/>
    </source>
</evidence>
<evidence type="ECO:0000313" key="10">
    <source>
        <dbReference type="Proteomes" id="UP000231267"/>
    </source>
</evidence>
<dbReference type="GO" id="GO:0000049">
    <property type="term" value="F:tRNA binding"/>
    <property type="evidence" value="ECO:0007669"/>
    <property type="project" value="InterPro"/>
</dbReference>
<gene>
    <name evidence="9" type="primary">pheS</name>
    <name evidence="9" type="ORF">COW11_04990</name>
</gene>
<dbReference type="PROSITE" id="PS50862">
    <property type="entry name" value="AA_TRNA_LIGASE_II"/>
    <property type="match status" value="1"/>
</dbReference>
<keyword evidence="6" id="KW-0030">Aminoacyl-tRNA synthetase</keyword>
<dbReference type="Gene3D" id="3.30.930.10">
    <property type="entry name" value="Bira Bifunctional Protein, Domain 2"/>
    <property type="match status" value="1"/>
</dbReference>
<dbReference type="EC" id="6.1.1.20" evidence="1"/>
<dbReference type="InterPro" id="IPR002319">
    <property type="entry name" value="Phenylalanyl-tRNA_Synthase"/>
</dbReference>
<feature type="non-terminal residue" evidence="9">
    <location>
        <position position="238"/>
    </location>
</feature>
<dbReference type="GO" id="GO:0005524">
    <property type="term" value="F:ATP binding"/>
    <property type="evidence" value="ECO:0007669"/>
    <property type="project" value="UniProtKB-KW"/>
</dbReference>
<evidence type="ECO:0000256" key="5">
    <source>
        <dbReference type="ARBA" id="ARBA00022917"/>
    </source>
</evidence>
<evidence type="ECO:0000256" key="3">
    <source>
        <dbReference type="ARBA" id="ARBA00022741"/>
    </source>
</evidence>
<protein>
    <recommendedName>
        <fullName evidence="1">phenylalanine--tRNA ligase</fullName>
        <ecNumber evidence="1">6.1.1.20</ecNumber>
    </recommendedName>
</protein>
<comment type="caution">
    <text evidence="9">The sequence shown here is derived from an EMBL/GenBank/DDBJ whole genome shotgun (WGS) entry which is preliminary data.</text>
</comment>
<evidence type="ECO:0000256" key="4">
    <source>
        <dbReference type="ARBA" id="ARBA00022840"/>
    </source>
</evidence>
<dbReference type="AlphaFoldDB" id="A0A2J0LGX8"/>
<keyword evidence="5" id="KW-0648">Protein biosynthesis</keyword>
<dbReference type="EMBL" id="PFGP01000113">
    <property type="protein sequence ID" value="PIW66114.1"/>
    <property type="molecule type" value="Genomic_DNA"/>
</dbReference>
<dbReference type="InterPro" id="IPR045864">
    <property type="entry name" value="aa-tRNA-synth_II/BPL/LPL"/>
</dbReference>
<dbReference type="Pfam" id="PF01409">
    <property type="entry name" value="tRNA-synt_2d"/>
    <property type="match status" value="1"/>
</dbReference>
<dbReference type="InterPro" id="IPR004188">
    <property type="entry name" value="Phe-tRNA_ligase_II_N"/>
</dbReference>
<evidence type="ECO:0000256" key="7">
    <source>
        <dbReference type="ARBA" id="ARBA00049255"/>
    </source>
</evidence>
<dbReference type="PANTHER" id="PTHR11538">
    <property type="entry name" value="PHENYLALANYL-TRNA SYNTHETASE"/>
    <property type="match status" value="1"/>
</dbReference>
<dbReference type="SUPFAM" id="SSF55681">
    <property type="entry name" value="Class II aaRS and biotin synthetases"/>
    <property type="match status" value="1"/>
</dbReference>
<dbReference type="Pfam" id="PF02912">
    <property type="entry name" value="Phe_tRNA-synt_N"/>
    <property type="match status" value="1"/>
</dbReference>
<keyword evidence="2 9" id="KW-0436">Ligase</keyword>
<evidence type="ECO:0000256" key="6">
    <source>
        <dbReference type="ARBA" id="ARBA00023146"/>
    </source>
</evidence>
<feature type="domain" description="Aminoacyl-transfer RNA synthetases class-II family profile" evidence="8">
    <location>
        <begin position="118"/>
        <end position="238"/>
    </location>
</feature>
<dbReference type="GO" id="GO:0005737">
    <property type="term" value="C:cytoplasm"/>
    <property type="evidence" value="ECO:0007669"/>
    <property type="project" value="InterPro"/>
</dbReference>